<dbReference type="EMBL" id="JADGIZ020000012">
    <property type="protein sequence ID" value="KAL2917275.1"/>
    <property type="molecule type" value="Genomic_DNA"/>
</dbReference>
<comment type="caution">
    <text evidence="2">The sequence shown here is derived from an EMBL/GenBank/DDBJ whole genome shotgun (WGS) entry which is preliminary data.</text>
</comment>
<dbReference type="InterPro" id="IPR039875">
    <property type="entry name" value="LENG1-like"/>
</dbReference>
<organism evidence="2 3">
    <name type="scientific">Polyrhizophydium stewartii</name>
    <dbReference type="NCBI Taxonomy" id="2732419"/>
    <lineage>
        <taxon>Eukaryota</taxon>
        <taxon>Fungi</taxon>
        <taxon>Fungi incertae sedis</taxon>
        <taxon>Chytridiomycota</taxon>
        <taxon>Chytridiomycota incertae sedis</taxon>
        <taxon>Chytridiomycetes</taxon>
        <taxon>Rhizophydiales</taxon>
        <taxon>Rhizophydiales incertae sedis</taxon>
        <taxon>Polyrhizophydium</taxon>
    </lineage>
</organism>
<evidence type="ECO:0000256" key="1">
    <source>
        <dbReference type="SAM" id="MobiDB-lite"/>
    </source>
</evidence>
<evidence type="ECO:0008006" key="4">
    <source>
        <dbReference type="Google" id="ProtNLM"/>
    </source>
</evidence>
<feature type="region of interest" description="Disordered" evidence="1">
    <location>
        <begin position="17"/>
        <end position="260"/>
    </location>
</feature>
<reference evidence="2 3" key="1">
    <citation type="submission" date="2023-09" db="EMBL/GenBank/DDBJ databases">
        <title>Pangenome analysis of Batrachochytrium dendrobatidis and related Chytrids.</title>
        <authorList>
            <person name="Yacoub M.N."/>
            <person name="Stajich J.E."/>
            <person name="James T.Y."/>
        </authorList>
    </citation>
    <scope>NUCLEOTIDE SEQUENCE [LARGE SCALE GENOMIC DNA]</scope>
    <source>
        <strain evidence="2 3">JEL0888</strain>
    </source>
</reference>
<name>A0ABR4NCK8_9FUNG</name>
<accession>A0ABR4NCK8</accession>
<evidence type="ECO:0000313" key="2">
    <source>
        <dbReference type="EMBL" id="KAL2917275.1"/>
    </source>
</evidence>
<keyword evidence="3" id="KW-1185">Reference proteome</keyword>
<evidence type="ECO:0000313" key="3">
    <source>
        <dbReference type="Proteomes" id="UP001527925"/>
    </source>
</evidence>
<dbReference type="Proteomes" id="UP001527925">
    <property type="component" value="Unassembled WGS sequence"/>
</dbReference>
<feature type="compositionally biased region" description="Basic and acidic residues" evidence="1">
    <location>
        <begin position="142"/>
        <end position="166"/>
    </location>
</feature>
<feature type="compositionally biased region" description="Basic and acidic residues" evidence="1">
    <location>
        <begin position="91"/>
        <end position="111"/>
    </location>
</feature>
<dbReference type="PANTHER" id="PTHR22093:SF0">
    <property type="entry name" value="LEUKOCYTE RECEPTOR CLUSTER MEMBER 1"/>
    <property type="match status" value="1"/>
</dbReference>
<feature type="compositionally biased region" description="Low complexity" evidence="1">
    <location>
        <begin position="49"/>
        <end position="65"/>
    </location>
</feature>
<sequence>MPKLNLLPHKSWNVYSSKNRERVRRDEERAAREQDLARLGASGPATAMPVLAEPPAATAPAAPQDPLDELFESIAPGGPAGSGRGSAARPSRRDRSLEREQRREQRRERPDPQSGVPLGETYDGKKAAPWYASLDFGTSARSEAEKPHERERRERLDRASKRRLDPAAEMAEYLALPKPAAPAPRSSGPKTIEELRQERLDREAAERRREQSLLAQHHGLATRHDRDGQYYNSQFNPQLVRRRPPQRPPATAAGVRFQPY</sequence>
<feature type="compositionally biased region" description="Basic and acidic residues" evidence="1">
    <location>
        <begin position="191"/>
        <end position="211"/>
    </location>
</feature>
<feature type="compositionally biased region" description="Basic and acidic residues" evidence="1">
    <location>
        <begin position="18"/>
        <end position="36"/>
    </location>
</feature>
<proteinExistence type="predicted"/>
<dbReference type="PANTHER" id="PTHR22093">
    <property type="entry name" value="LEUKOCYTE RECEPTOR CLUSTER LRC MEMBER 1"/>
    <property type="match status" value="1"/>
</dbReference>
<gene>
    <name evidence="2" type="ORF">HK105_203340</name>
</gene>
<protein>
    <recommendedName>
        <fullName evidence="4">CBF1-interacting co-repressor CIR N-terminal domain-containing protein</fullName>
    </recommendedName>
</protein>